<proteinExistence type="predicted"/>
<sequence length="89" mass="9953">MKNSRKKQDVELLKLYTAVDNIQGEIIREALKNKGIPSVKQDLGPGGVMNLYTGNSRWGEEIYVAAENLEHAREILENIGLEDKGEKQG</sequence>
<protein>
    <submittedName>
        <fullName evidence="2">DUF2007 domain-containing protein</fullName>
    </submittedName>
</protein>
<evidence type="ECO:0000313" key="3">
    <source>
        <dbReference type="Proteomes" id="UP000824056"/>
    </source>
</evidence>
<feature type="domain" description="DUF2007" evidence="1">
    <location>
        <begin position="14"/>
        <end position="79"/>
    </location>
</feature>
<dbReference type="Proteomes" id="UP000824056">
    <property type="component" value="Unassembled WGS sequence"/>
</dbReference>
<organism evidence="2 3">
    <name type="scientific">Candidatus Blautia pullicola</name>
    <dbReference type="NCBI Taxonomy" id="2838498"/>
    <lineage>
        <taxon>Bacteria</taxon>
        <taxon>Bacillati</taxon>
        <taxon>Bacillota</taxon>
        <taxon>Clostridia</taxon>
        <taxon>Lachnospirales</taxon>
        <taxon>Lachnospiraceae</taxon>
        <taxon>Blautia</taxon>
    </lineage>
</organism>
<dbReference type="InterPro" id="IPR018551">
    <property type="entry name" value="DUF2007"/>
</dbReference>
<comment type="caution">
    <text evidence="2">The sequence shown here is derived from an EMBL/GenBank/DDBJ whole genome shotgun (WGS) entry which is preliminary data.</text>
</comment>
<evidence type="ECO:0000313" key="2">
    <source>
        <dbReference type="EMBL" id="HIZ65111.1"/>
    </source>
</evidence>
<accession>A0A9D2FR50</accession>
<dbReference type="InterPro" id="IPR011322">
    <property type="entry name" value="N-reg_PII-like_a/b"/>
</dbReference>
<dbReference type="EMBL" id="DXBG01000104">
    <property type="protein sequence ID" value="HIZ65111.1"/>
    <property type="molecule type" value="Genomic_DNA"/>
</dbReference>
<gene>
    <name evidence="2" type="ORF">H9809_04295</name>
</gene>
<evidence type="ECO:0000259" key="1">
    <source>
        <dbReference type="Pfam" id="PF09413"/>
    </source>
</evidence>
<dbReference type="SUPFAM" id="SSF54913">
    <property type="entry name" value="GlnB-like"/>
    <property type="match status" value="1"/>
</dbReference>
<reference evidence="2" key="1">
    <citation type="journal article" date="2021" name="PeerJ">
        <title>Extensive microbial diversity within the chicken gut microbiome revealed by metagenomics and culture.</title>
        <authorList>
            <person name="Gilroy R."/>
            <person name="Ravi A."/>
            <person name="Getino M."/>
            <person name="Pursley I."/>
            <person name="Horton D.L."/>
            <person name="Alikhan N.F."/>
            <person name="Baker D."/>
            <person name="Gharbi K."/>
            <person name="Hall N."/>
            <person name="Watson M."/>
            <person name="Adriaenssens E.M."/>
            <person name="Foster-Nyarko E."/>
            <person name="Jarju S."/>
            <person name="Secka A."/>
            <person name="Antonio M."/>
            <person name="Oren A."/>
            <person name="Chaudhuri R.R."/>
            <person name="La Ragione R."/>
            <person name="Hildebrand F."/>
            <person name="Pallen M.J."/>
        </authorList>
    </citation>
    <scope>NUCLEOTIDE SEQUENCE</scope>
    <source>
        <strain evidence="2">1068</strain>
    </source>
</reference>
<name>A0A9D2FR50_9FIRM</name>
<dbReference type="AlphaFoldDB" id="A0A9D2FR50"/>
<reference evidence="2" key="2">
    <citation type="submission" date="2021-04" db="EMBL/GenBank/DDBJ databases">
        <authorList>
            <person name="Gilroy R."/>
        </authorList>
    </citation>
    <scope>NUCLEOTIDE SEQUENCE</scope>
    <source>
        <strain evidence="2">1068</strain>
    </source>
</reference>
<dbReference type="Pfam" id="PF09413">
    <property type="entry name" value="DUF2007"/>
    <property type="match status" value="1"/>
</dbReference>